<dbReference type="AlphaFoldDB" id="A0A0G1EVX2"/>
<dbReference type="GO" id="GO:0008757">
    <property type="term" value="F:S-adenosylmethionine-dependent methyltransferase activity"/>
    <property type="evidence" value="ECO:0007669"/>
    <property type="project" value="InterPro"/>
</dbReference>
<sequence length="201" mass="23763">MRYGSYIKNYKLTLQVEDRLIQKMLPSWRKMQILDVGCGPGEREKDRRFQGADILCFDIYTPYLEVCKRLGFQTKKGDARFLSRYFRPKSFDIVLALDVIEHMTRSEGRRFLKQLEIIARKQIIILTPLGWFPQDHECVGDGTNKHQQHKSAWYRKDFELLGYECEVLYHNLRDIRNGAKALIHKKTPIPASQMWVVKLIV</sequence>
<organism evidence="2 3">
    <name type="scientific">Candidatus Gottesmanbacteria bacterium GW2011_GWB1_43_11</name>
    <dbReference type="NCBI Taxonomy" id="1618446"/>
    <lineage>
        <taxon>Bacteria</taxon>
        <taxon>Candidatus Gottesmaniibacteriota</taxon>
    </lineage>
</organism>
<dbReference type="InterPro" id="IPR029063">
    <property type="entry name" value="SAM-dependent_MTases_sf"/>
</dbReference>
<accession>A0A0G1EVX2</accession>
<feature type="domain" description="Methyltransferase type 11" evidence="1">
    <location>
        <begin position="34"/>
        <end position="116"/>
    </location>
</feature>
<comment type="caution">
    <text evidence="2">The sequence shown here is derived from an EMBL/GenBank/DDBJ whole genome shotgun (WGS) entry which is preliminary data.</text>
</comment>
<dbReference type="InterPro" id="IPR013216">
    <property type="entry name" value="Methyltransf_11"/>
</dbReference>
<protein>
    <recommendedName>
        <fullName evidence="1">Methyltransferase type 11 domain-containing protein</fullName>
    </recommendedName>
</protein>
<dbReference type="STRING" id="1618446.UV61_C0003G0019"/>
<name>A0A0G1EVX2_9BACT</name>
<gene>
    <name evidence="2" type="ORF">UV61_C0003G0019</name>
</gene>
<dbReference type="Proteomes" id="UP000034050">
    <property type="component" value="Unassembled WGS sequence"/>
</dbReference>
<evidence type="ECO:0000259" key="1">
    <source>
        <dbReference type="Pfam" id="PF08241"/>
    </source>
</evidence>
<evidence type="ECO:0000313" key="2">
    <source>
        <dbReference type="EMBL" id="KKS87166.1"/>
    </source>
</evidence>
<dbReference type="Gene3D" id="3.40.50.150">
    <property type="entry name" value="Vaccinia Virus protein VP39"/>
    <property type="match status" value="1"/>
</dbReference>
<evidence type="ECO:0000313" key="3">
    <source>
        <dbReference type="Proteomes" id="UP000034050"/>
    </source>
</evidence>
<dbReference type="SUPFAM" id="SSF53335">
    <property type="entry name" value="S-adenosyl-L-methionine-dependent methyltransferases"/>
    <property type="match status" value="1"/>
</dbReference>
<reference evidence="2 3" key="1">
    <citation type="journal article" date="2015" name="Nature">
        <title>rRNA introns, odd ribosomes, and small enigmatic genomes across a large radiation of phyla.</title>
        <authorList>
            <person name="Brown C.T."/>
            <person name="Hug L.A."/>
            <person name="Thomas B.C."/>
            <person name="Sharon I."/>
            <person name="Castelle C.J."/>
            <person name="Singh A."/>
            <person name="Wilkins M.J."/>
            <person name="Williams K.H."/>
            <person name="Banfield J.F."/>
        </authorList>
    </citation>
    <scope>NUCLEOTIDE SEQUENCE [LARGE SCALE GENOMIC DNA]</scope>
</reference>
<proteinExistence type="predicted"/>
<dbReference type="EMBL" id="LCFD01000003">
    <property type="protein sequence ID" value="KKS87166.1"/>
    <property type="molecule type" value="Genomic_DNA"/>
</dbReference>
<dbReference type="Pfam" id="PF08241">
    <property type="entry name" value="Methyltransf_11"/>
    <property type="match status" value="1"/>
</dbReference>